<protein>
    <submittedName>
        <fullName evidence="1">Uncharacterized protein</fullName>
    </submittedName>
</protein>
<proteinExistence type="predicted"/>
<keyword evidence="2" id="KW-1185">Reference proteome</keyword>
<organism evidence="1 2">
    <name type="scientific">Synechococcus phage S-H34</name>
    <dbReference type="NCBI Taxonomy" id="2718942"/>
    <lineage>
        <taxon>Viruses</taxon>
        <taxon>Duplodnaviria</taxon>
        <taxon>Heunggongvirae</taxon>
        <taxon>Uroviricota</taxon>
        <taxon>Caudoviricetes</taxon>
        <taxon>Pantevenvirales</taxon>
        <taxon>Kyanoviridae</taxon>
        <taxon>Makaravirus</taxon>
        <taxon>Makaravirus thirtyfour</taxon>
    </lineage>
</organism>
<reference evidence="1 2" key="1">
    <citation type="submission" date="2020-03" db="EMBL/GenBank/DDBJ databases">
        <title>The Isolation and Genome Sequence of a Novel Cyanophage S-H34 from the Huanghai Sea, China.</title>
        <authorList>
            <person name="Jiang T."/>
        </authorList>
    </citation>
    <scope>NUCLEOTIDE SEQUENCE [LARGE SCALE GENOMIC DNA]</scope>
</reference>
<sequence>MDLRLSLAEIRWGDQLTKQDREFIKELTFFEVFASSYLLPKTAQLRTTRTLLRR</sequence>
<evidence type="ECO:0000313" key="1">
    <source>
        <dbReference type="EMBL" id="QIN97108.1"/>
    </source>
</evidence>
<dbReference type="EMBL" id="MT162467">
    <property type="protein sequence ID" value="QIN97108.1"/>
    <property type="molecule type" value="Genomic_DNA"/>
</dbReference>
<dbReference type="KEGG" id="vg:77946986"/>
<dbReference type="RefSeq" id="YP_010670776.1">
    <property type="nucleotide sequence ID" value="NC_070965.1"/>
</dbReference>
<dbReference type="Proteomes" id="UP000501900">
    <property type="component" value="Genome"/>
</dbReference>
<accession>A0A6G8R6U0</accession>
<evidence type="ECO:0000313" key="2">
    <source>
        <dbReference type="Proteomes" id="UP000501900"/>
    </source>
</evidence>
<dbReference type="GeneID" id="77946986"/>
<name>A0A6G8R6U0_9CAUD</name>